<feature type="domain" description="Resolvase/invertase-type recombinase catalytic" evidence="3">
    <location>
        <begin position="17"/>
        <end position="167"/>
    </location>
</feature>
<proteinExistence type="predicted"/>
<keyword evidence="5" id="KW-1185">Reference proteome</keyword>
<dbReference type="CDD" id="cd00338">
    <property type="entry name" value="Ser_Recombinase"/>
    <property type="match status" value="1"/>
</dbReference>
<accession>A0ABP6QGQ3</accession>
<organism evidence="4 5">
    <name type="scientific">Actinocorallia longicatena</name>
    <dbReference type="NCBI Taxonomy" id="111803"/>
    <lineage>
        <taxon>Bacteria</taxon>
        <taxon>Bacillati</taxon>
        <taxon>Actinomycetota</taxon>
        <taxon>Actinomycetes</taxon>
        <taxon>Streptosporangiales</taxon>
        <taxon>Thermomonosporaceae</taxon>
        <taxon>Actinocorallia</taxon>
    </lineage>
</organism>
<evidence type="ECO:0000256" key="2">
    <source>
        <dbReference type="SAM" id="MobiDB-lite"/>
    </source>
</evidence>
<sequence>MPPQQRWTRDNLTLARLAIYLRASDDDAKTETSITAQGGVGRSWAEGVGITNVTVYSDNDLSASLFATKPREDFERLVRDIEAGAVDLIWFWKLNRSQRTLDTYVKLRDLCRAKGVGWVIKSRLYDLNSPEDLRTLGMDAVNSEIFSLELAENVRLGTHLAAAQGKPHGPGTYGYRRIYDARGRYVEQVPDDELREGDGFWWSPAGIVIEVVERVAKGDGISAITRDLTARGIPTPSGKSTTWARSVVRGLATNLAYIGTRVHEPEHGERTETPDAWPPIVGSTPGSDTRERWAETFWKAQAILGAPGRSSTKPGRGVHLCSYLAKCDDCESTVAAKQDRKRQRKGLGGEGRRMYACAPNRCVGIGADELDDFVRKVVDGYLARADVQEHLASLRSDDLAAVTARAEVAKLRGEIEKWRKLGEEGEDAVTVLRSVKALTAKADELEREAAAASSGLLLRDGRIDWSDLGAARQALADLVEIRVKAVGKGRRHVPTQERVSLRWLIGPGIG</sequence>
<reference evidence="5" key="1">
    <citation type="journal article" date="2019" name="Int. J. Syst. Evol. Microbiol.">
        <title>The Global Catalogue of Microorganisms (GCM) 10K type strain sequencing project: providing services to taxonomists for standard genome sequencing and annotation.</title>
        <authorList>
            <consortium name="The Broad Institute Genomics Platform"/>
            <consortium name="The Broad Institute Genome Sequencing Center for Infectious Disease"/>
            <person name="Wu L."/>
            <person name="Ma J."/>
        </authorList>
    </citation>
    <scope>NUCLEOTIDE SEQUENCE [LARGE SCALE GENOMIC DNA]</scope>
    <source>
        <strain evidence="5">JCM 9377</strain>
    </source>
</reference>
<evidence type="ECO:0000256" key="1">
    <source>
        <dbReference type="SAM" id="Coils"/>
    </source>
</evidence>
<comment type="caution">
    <text evidence="4">The sequence shown here is derived from an EMBL/GenBank/DDBJ whole genome shotgun (WGS) entry which is preliminary data.</text>
</comment>
<dbReference type="InterPro" id="IPR050639">
    <property type="entry name" value="SSR_resolvase"/>
</dbReference>
<dbReference type="InterPro" id="IPR011109">
    <property type="entry name" value="DNA_bind_recombinase_dom"/>
</dbReference>
<evidence type="ECO:0000313" key="4">
    <source>
        <dbReference type="EMBL" id="GAA3222953.1"/>
    </source>
</evidence>
<evidence type="ECO:0000313" key="5">
    <source>
        <dbReference type="Proteomes" id="UP001501237"/>
    </source>
</evidence>
<dbReference type="PANTHER" id="PTHR30461:SF23">
    <property type="entry name" value="DNA RECOMBINASE-RELATED"/>
    <property type="match status" value="1"/>
</dbReference>
<protein>
    <recommendedName>
        <fullName evidence="3">Resolvase/invertase-type recombinase catalytic domain-containing protein</fullName>
    </recommendedName>
</protein>
<dbReference type="SUPFAM" id="SSF53041">
    <property type="entry name" value="Resolvase-like"/>
    <property type="match status" value="1"/>
</dbReference>
<dbReference type="InterPro" id="IPR038109">
    <property type="entry name" value="DNA_bind_recomb_sf"/>
</dbReference>
<feature type="coiled-coil region" evidence="1">
    <location>
        <begin position="401"/>
        <end position="455"/>
    </location>
</feature>
<dbReference type="Pfam" id="PF07508">
    <property type="entry name" value="Recombinase"/>
    <property type="match status" value="1"/>
</dbReference>
<dbReference type="InterPro" id="IPR006119">
    <property type="entry name" value="Resolv_N"/>
</dbReference>
<dbReference type="InterPro" id="IPR036162">
    <property type="entry name" value="Resolvase-like_N_sf"/>
</dbReference>
<dbReference type="PANTHER" id="PTHR30461">
    <property type="entry name" value="DNA-INVERTASE FROM LAMBDOID PROPHAGE"/>
    <property type="match status" value="1"/>
</dbReference>
<dbReference type="Gene3D" id="3.90.1750.20">
    <property type="entry name" value="Putative Large Serine Recombinase, Chain B, Domain 2"/>
    <property type="match status" value="1"/>
</dbReference>
<dbReference type="EMBL" id="BAAAUV010000013">
    <property type="protein sequence ID" value="GAA3222953.1"/>
    <property type="molecule type" value="Genomic_DNA"/>
</dbReference>
<dbReference type="Pfam" id="PF00239">
    <property type="entry name" value="Resolvase"/>
    <property type="match status" value="1"/>
</dbReference>
<dbReference type="SMART" id="SM00857">
    <property type="entry name" value="Resolvase"/>
    <property type="match status" value="1"/>
</dbReference>
<feature type="region of interest" description="Disordered" evidence="2">
    <location>
        <begin position="265"/>
        <end position="288"/>
    </location>
</feature>
<dbReference type="Gene3D" id="3.40.50.1390">
    <property type="entry name" value="Resolvase, N-terminal catalytic domain"/>
    <property type="match status" value="1"/>
</dbReference>
<keyword evidence="1" id="KW-0175">Coiled coil</keyword>
<dbReference type="RefSeq" id="WP_344832423.1">
    <property type="nucleotide sequence ID" value="NZ_BAAAUV010000013.1"/>
</dbReference>
<gene>
    <name evidence="4" type="ORF">GCM10010468_49100</name>
</gene>
<name>A0ABP6QGQ3_9ACTN</name>
<evidence type="ECO:0000259" key="3">
    <source>
        <dbReference type="SMART" id="SM00857"/>
    </source>
</evidence>
<dbReference type="Proteomes" id="UP001501237">
    <property type="component" value="Unassembled WGS sequence"/>
</dbReference>